<accession>A0A553JN88</accession>
<dbReference type="SUPFAM" id="SSF52540">
    <property type="entry name" value="P-loop containing nucleoside triphosphate hydrolases"/>
    <property type="match status" value="1"/>
</dbReference>
<proteinExistence type="predicted"/>
<dbReference type="EMBL" id="VKGK01000015">
    <property type="protein sequence ID" value="TRY13924.1"/>
    <property type="molecule type" value="Genomic_DNA"/>
</dbReference>
<dbReference type="Proteomes" id="UP000318126">
    <property type="component" value="Unassembled WGS sequence"/>
</dbReference>
<dbReference type="PANTHER" id="PTHR37816:SF2">
    <property type="entry name" value="DNA TOPOLOGY MODULATION PROTEIN FLAR-RELATED PROTEIN"/>
    <property type="match status" value="1"/>
</dbReference>
<evidence type="ECO:0000313" key="2">
    <source>
        <dbReference type="Proteomes" id="UP000318126"/>
    </source>
</evidence>
<keyword evidence="1" id="KW-0808">Transferase</keyword>
<gene>
    <name evidence="1" type="ORF">FN961_13525</name>
</gene>
<keyword evidence="2" id="KW-1185">Reference proteome</keyword>
<dbReference type="Gene3D" id="3.40.50.300">
    <property type="entry name" value="P-loop containing nucleotide triphosphate hydrolases"/>
    <property type="match status" value="1"/>
</dbReference>
<name>A0A553JN88_SHEHA</name>
<dbReference type="OrthoDB" id="5296079at2"/>
<sequence length="162" mass="18468">MFGNSGSGKSTLAKRLCGTEGLSHLDLDLVAWLPVVDGDIPKRMPISESKQRVESFMSQQKSWVIEGCYIDLVDLVSEKATEMIFLDLNEQACKDNAKSRPWEPYKYESKAAQDANLAMLIEWISQYYQRGDEFSHHSHLAFFNRYTGHKTRLVENISTSVD</sequence>
<dbReference type="GO" id="GO:0016301">
    <property type="term" value="F:kinase activity"/>
    <property type="evidence" value="ECO:0007669"/>
    <property type="project" value="UniProtKB-KW"/>
</dbReference>
<dbReference type="InterPro" id="IPR052922">
    <property type="entry name" value="Cytidylate_Kinase-2"/>
</dbReference>
<reference evidence="2" key="1">
    <citation type="submission" date="2019-07" db="EMBL/GenBank/DDBJ databases">
        <title>Shewanella sp. YLB-08 draft genomic sequence.</title>
        <authorList>
            <person name="Yu L."/>
        </authorList>
    </citation>
    <scope>NUCLEOTIDE SEQUENCE [LARGE SCALE GENOMIC DNA]</scope>
    <source>
        <strain evidence="2">JCM 20706</strain>
    </source>
</reference>
<dbReference type="InterPro" id="IPR027417">
    <property type="entry name" value="P-loop_NTPase"/>
</dbReference>
<keyword evidence="1" id="KW-0418">Kinase</keyword>
<comment type="caution">
    <text evidence="1">The sequence shown here is derived from an EMBL/GenBank/DDBJ whole genome shotgun (WGS) entry which is preliminary data.</text>
</comment>
<organism evidence="1 2">
    <name type="scientific">Shewanella hanedai</name>
    <name type="common">Alteromonas hanedai</name>
    <dbReference type="NCBI Taxonomy" id="25"/>
    <lineage>
        <taxon>Bacteria</taxon>
        <taxon>Pseudomonadati</taxon>
        <taxon>Pseudomonadota</taxon>
        <taxon>Gammaproteobacteria</taxon>
        <taxon>Alteromonadales</taxon>
        <taxon>Shewanellaceae</taxon>
        <taxon>Shewanella</taxon>
    </lineage>
</organism>
<protein>
    <submittedName>
        <fullName evidence="1">Shikimate kinase</fullName>
    </submittedName>
</protein>
<dbReference type="PANTHER" id="PTHR37816">
    <property type="entry name" value="YALI0E33011P"/>
    <property type="match status" value="1"/>
</dbReference>
<dbReference type="AlphaFoldDB" id="A0A553JN88"/>
<evidence type="ECO:0000313" key="1">
    <source>
        <dbReference type="EMBL" id="TRY13924.1"/>
    </source>
</evidence>